<dbReference type="GO" id="GO:0017168">
    <property type="term" value="F:5-oxoprolinase (ATP-hydrolyzing) activity"/>
    <property type="evidence" value="ECO:0007669"/>
    <property type="project" value="UniProtKB-EC"/>
</dbReference>
<dbReference type="RefSeq" id="WP_308984318.1">
    <property type="nucleotide sequence ID" value="NZ_JARXIC010000006.1"/>
</dbReference>
<dbReference type="Gene3D" id="3.20.20.370">
    <property type="entry name" value="Glycoside hydrolase/deacetylase"/>
    <property type="match status" value="1"/>
</dbReference>
<dbReference type="Pfam" id="PF03746">
    <property type="entry name" value="LamB_YcsF"/>
    <property type="match status" value="1"/>
</dbReference>
<dbReference type="SUPFAM" id="SSF88713">
    <property type="entry name" value="Glycoside hydrolase/deacetylase"/>
    <property type="match status" value="1"/>
</dbReference>
<evidence type="ECO:0000313" key="2">
    <source>
        <dbReference type="Proteomes" id="UP001243717"/>
    </source>
</evidence>
<organism evidence="1 2">
    <name type="scientific">Thalassobacterium sedimentorum</name>
    <dbReference type="NCBI Taxonomy" id="3041258"/>
    <lineage>
        <taxon>Bacteria</taxon>
        <taxon>Pseudomonadati</taxon>
        <taxon>Verrucomicrobiota</taxon>
        <taxon>Opitutia</taxon>
        <taxon>Puniceicoccales</taxon>
        <taxon>Coraliomargaritaceae</taxon>
        <taxon>Thalassobacterium</taxon>
    </lineage>
</organism>
<comment type="caution">
    <text evidence="1">The sequence shown here is derived from an EMBL/GenBank/DDBJ whole genome shotgun (WGS) entry which is preliminary data.</text>
</comment>
<reference evidence="1 2" key="1">
    <citation type="submission" date="2023-04" db="EMBL/GenBank/DDBJ databases">
        <title>A novel bacteria isolated from coastal sediment.</title>
        <authorList>
            <person name="Liu X.-J."/>
            <person name="Du Z.-J."/>
        </authorList>
    </citation>
    <scope>NUCLEOTIDE SEQUENCE [LARGE SCALE GENOMIC DNA]</scope>
    <source>
        <strain evidence="1 2">SDUM461004</strain>
    </source>
</reference>
<dbReference type="PANTHER" id="PTHR30292:SF0">
    <property type="entry name" value="5-OXOPROLINASE SUBUNIT A"/>
    <property type="match status" value="1"/>
</dbReference>
<dbReference type="InterPro" id="IPR005501">
    <property type="entry name" value="LamB/YcsF/PxpA-like"/>
</dbReference>
<proteinExistence type="predicted"/>
<dbReference type="Proteomes" id="UP001243717">
    <property type="component" value="Unassembled WGS sequence"/>
</dbReference>
<dbReference type="PANTHER" id="PTHR30292">
    <property type="entry name" value="UNCHARACTERIZED PROTEIN YBGL-RELATED"/>
    <property type="match status" value="1"/>
</dbReference>
<gene>
    <name evidence="1" type="ORF">QEH59_05315</name>
</gene>
<evidence type="ECO:0000313" key="1">
    <source>
        <dbReference type="EMBL" id="MDQ8193831.1"/>
    </source>
</evidence>
<sequence>MADIILNCDLGENEPLARTAQFLSLIDAANIACGVHAGNPEKTQATIKLALQYQVAIGIHPGLPSAGGRGPCSLTAHEFKRLLEVQVGAFQALAARLGTCAEYVKLHGSLYHAVETQPALATVYIDFLLRQSPKLAVMALAHGRLAARAEAAGIRVLHEAFADRDYLSDGSLVPRDEPGAVFTAPEACARLTRWQQSGKWPTRDGAAISLLADTLCVHGDSPDALELVQKLRTWIDHTK</sequence>
<dbReference type="InterPro" id="IPR011330">
    <property type="entry name" value="Glyco_hydro/deAcase_b/a-brl"/>
</dbReference>
<dbReference type="EC" id="3.5.2.9" evidence="1"/>
<keyword evidence="1" id="KW-0378">Hydrolase</keyword>
<dbReference type="EMBL" id="JARXIC010000006">
    <property type="protein sequence ID" value="MDQ8193831.1"/>
    <property type="molecule type" value="Genomic_DNA"/>
</dbReference>
<protein>
    <submittedName>
        <fullName evidence="1">LamB/YcsF family protein</fullName>
        <ecNumber evidence="1">3.5.2.9</ecNumber>
    </submittedName>
</protein>
<accession>A0ABU1AGA4</accession>
<name>A0ABU1AGA4_9BACT</name>
<keyword evidence="2" id="KW-1185">Reference proteome</keyword>